<evidence type="ECO:0000313" key="3">
    <source>
        <dbReference type="Proteomes" id="UP000251558"/>
    </source>
</evidence>
<dbReference type="OrthoDB" id="7870296at2"/>
<evidence type="ECO:0000256" key="1">
    <source>
        <dbReference type="SAM" id="Phobius"/>
    </source>
</evidence>
<evidence type="ECO:0000313" key="2">
    <source>
        <dbReference type="EMBL" id="RAZ88524.1"/>
    </source>
</evidence>
<reference evidence="2 3" key="2">
    <citation type="submission" date="2018-07" db="EMBL/GenBank/DDBJ databases">
        <title>Diversity of Mesorhizobium strains in Brazil.</title>
        <authorList>
            <person name="Helene L.C.F."/>
            <person name="Dall'Agnol R."/>
            <person name="Delamuta J.R.M."/>
            <person name="Hungria M."/>
        </authorList>
    </citation>
    <scope>NUCLEOTIDE SEQUENCE [LARGE SCALE GENOMIC DNA]</scope>
    <source>
        <strain evidence="2 3">AC99b</strain>
    </source>
</reference>
<dbReference type="RefSeq" id="WP_112099811.1">
    <property type="nucleotide sequence ID" value="NZ_QMBP01000012.1"/>
</dbReference>
<proteinExistence type="predicted"/>
<keyword evidence="1" id="KW-0812">Transmembrane</keyword>
<protein>
    <submittedName>
        <fullName evidence="2">Uncharacterized protein</fullName>
    </submittedName>
</protein>
<feature type="transmembrane region" description="Helical" evidence="1">
    <location>
        <begin position="115"/>
        <end position="135"/>
    </location>
</feature>
<comment type="caution">
    <text evidence="2">The sequence shown here is derived from an EMBL/GenBank/DDBJ whole genome shotgun (WGS) entry which is preliminary data.</text>
</comment>
<keyword evidence="1" id="KW-1133">Transmembrane helix</keyword>
<dbReference type="Proteomes" id="UP000251558">
    <property type="component" value="Unassembled WGS sequence"/>
</dbReference>
<dbReference type="AlphaFoldDB" id="A0A330HP65"/>
<accession>A0A330HP65</accession>
<feature type="transmembrane region" description="Helical" evidence="1">
    <location>
        <begin position="82"/>
        <end position="103"/>
    </location>
</feature>
<gene>
    <name evidence="2" type="ORF">DPM33_23655</name>
</gene>
<organism evidence="2 3">
    <name type="scientific">Mesorhizobium hawassense</name>
    <dbReference type="NCBI Taxonomy" id="1209954"/>
    <lineage>
        <taxon>Bacteria</taxon>
        <taxon>Pseudomonadati</taxon>
        <taxon>Pseudomonadota</taxon>
        <taxon>Alphaproteobacteria</taxon>
        <taxon>Hyphomicrobiales</taxon>
        <taxon>Phyllobacteriaceae</taxon>
        <taxon>Mesorhizobium</taxon>
    </lineage>
</organism>
<keyword evidence="3" id="KW-1185">Reference proteome</keyword>
<sequence length="163" mass="17886">MRAVFIIGSFAVGILVSKYWGEYVVGNEAAIGIFVTVYTVLAGFLVAVITVLGDPSLLPSGSWRSAESHRQAIEDRLIRHTWLFVLYLVTIGVIFVGALLSKAPNTVISDDTKSMIAHVHLALGVTAFVLTLGMPKMLMDIQRKRVDAEIDRRRSEAGIKDKD</sequence>
<dbReference type="EMBL" id="QMBP01000012">
    <property type="protein sequence ID" value="RAZ88524.1"/>
    <property type="molecule type" value="Genomic_DNA"/>
</dbReference>
<name>A0A330HP65_9HYPH</name>
<feature type="transmembrane region" description="Helical" evidence="1">
    <location>
        <begin position="28"/>
        <end position="52"/>
    </location>
</feature>
<keyword evidence="1" id="KW-0472">Membrane</keyword>
<reference evidence="3" key="1">
    <citation type="submission" date="2018-06" db="EMBL/GenBank/DDBJ databases">
        <authorList>
            <person name="Helene L.C."/>
            <person name="Dall'Agnol R."/>
            <person name="Delamuta J.R."/>
            <person name="Hungria M."/>
        </authorList>
    </citation>
    <scope>NUCLEOTIDE SEQUENCE [LARGE SCALE GENOMIC DNA]</scope>
    <source>
        <strain evidence="3">AC99b</strain>
    </source>
</reference>